<dbReference type="GO" id="GO:0006508">
    <property type="term" value="P:proteolysis"/>
    <property type="evidence" value="ECO:0007669"/>
    <property type="project" value="UniProtKB-KW"/>
</dbReference>
<evidence type="ECO:0000256" key="2">
    <source>
        <dbReference type="ARBA" id="ARBA00022692"/>
    </source>
</evidence>
<dbReference type="InterPro" id="IPR007343">
    <property type="entry name" value="Uncharacterised_pept_Zn_put"/>
</dbReference>
<keyword evidence="6" id="KW-0482">Metalloprotease</keyword>
<gene>
    <name evidence="6" type="ORF">AVDCRST_MAG85-4199</name>
</gene>
<dbReference type="EMBL" id="CADCVT010000475">
    <property type="protein sequence ID" value="CAA9536686.1"/>
    <property type="molecule type" value="Genomic_DNA"/>
</dbReference>
<reference evidence="6" key="1">
    <citation type="submission" date="2020-02" db="EMBL/GenBank/DDBJ databases">
        <authorList>
            <person name="Meier V. D."/>
        </authorList>
    </citation>
    <scope>NUCLEOTIDE SEQUENCE</scope>
    <source>
        <strain evidence="6">AVDCRST_MAG85</strain>
    </source>
</reference>
<organism evidence="6">
    <name type="scientific">uncultured Solirubrobacteraceae bacterium</name>
    <dbReference type="NCBI Taxonomy" id="1162706"/>
    <lineage>
        <taxon>Bacteria</taxon>
        <taxon>Bacillati</taxon>
        <taxon>Actinomycetota</taxon>
        <taxon>Thermoleophilia</taxon>
        <taxon>Solirubrobacterales</taxon>
        <taxon>Solirubrobacteraceae</taxon>
        <taxon>environmental samples</taxon>
    </lineage>
</organism>
<keyword evidence="3" id="KW-1133">Transmembrane helix</keyword>
<evidence type="ECO:0000256" key="1">
    <source>
        <dbReference type="ARBA" id="ARBA00004167"/>
    </source>
</evidence>
<dbReference type="Pfam" id="PF04228">
    <property type="entry name" value="Zn_peptidase"/>
    <property type="match status" value="1"/>
</dbReference>
<keyword evidence="6" id="KW-0378">Hydrolase</keyword>
<dbReference type="GO" id="GO:0016020">
    <property type="term" value="C:membrane"/>
    <property type="evidence" value="ECO:0007669"/>
    <property type="project" value="UniProtKB-SubCell"/>
</dbReference>
<evidence type="ECO:0000313" key="6">
    <source>
        <dbReference type="EMBL" id="CAA9536686.1"/>
    </source>
</evidence>
<sequence length="299" mass="32207">MRWKRGGPTPDVIDQRGRSGGRRGGGMPIPMGRAGGGLGLVGVLIVIAFQVLGGGGGGGGFAIDQPLGDVASPQAGADPIPASQDPDKDLRDFSAYVFTDAQQRWQTIFREEGRPYERAKLVLFRDEVTTGGCGSASSAVGPFYCPADQRVYLDLSFYRDMERQLGASGDFAWAYVIAHEVGHHVQRLLGTSGEVDRAQRADRDRANELSVRQELQADCYAGVWARGVFEAGQLESGDVEEAFRAAEAVGDDRLQANAGRTVNEETFTHGSSEQRRRWFDSGRKAGDPGSCDTFSADDV</sequence>
<dbReference type="PANTHER" id="PTHR30168">
    <property type="entry name" value="PUTATIVE MEMBRANE PROTEIN YPFJ"/>
    <property type="match status" value="1"/>
</dbReference>
<feature type="region of interest" description="Disordered" evidence="5">
    <location>
        <begin position="1"/>
        <end position="30"/>
    </location>
</feature>
<name>A0A6J4U050_9ACTN</name>
<protein>
    <submittedName>
        <fullName evidence="6">YpfJ protein, zinc metalloprotease superfamily</fullName>
    </submittedName>
</protein>
<evidence type="ECO:0000256" key="5">
    <source>
        <dbReference type="SAM" id="MobiDB-lite"/>
    </source>
</evidence>
<evidence type="ECO:0000256" key="4">
    <source>
        <dbReference type="ARBA" id="ARBA00023136"/>
    </source>
</evidence>
<keyword evidence="2" id="KW-0812">Transmembrane</keyword>
<comment type="subcellular location">
    <subcellularLocation>
        <location evidence="1">Membrane</location>
        <topology evidence="1">Single-pass membrane protein</topology>
    </subcellularLocation>
</comment>
<evidence type="ECO:0000256" key="3">
    <source>
        <dbReference type="ARBA" id="ARBA00022989"/>
    </source>
</evidence>
<dbReference type="GO" id="GO:0008237">
    <property type="term" value="F:metallopeptidase activity"/>
    <property type="evidence" value="ECO:0007669"/>
    <property type="project" value="UniProtKB-KW"/>
</dbReference>
<dbReference type="PANTHER" id="PTHR30168:SF0">
    <property type="entry name" value="INNER MEMBRANE PROTEIN"/>
    <property type="match status" value="1"/>
</dbReference>
<accession>A0A6J4U050</accession>
<feature type="region of interest" description="Disordered" evidence="5">
    <location>
        <begin position="265"/>
        <end position="299"/>
    </location>
</feature>
<proteinExistence type="predicted"/>
<dbReference type="AlphaFoldDB" id="A0A6J4U050"/>
<feature type="compositionally biased region" description="Basic and acidic residues" evidence="5">
    <location>
        <begin position="265"/>
        <end position="286"/>
    </location>
</feature>
<keyword evidence="4" id="KW-0472">Membrane</keyword>
<keyword evidence="6" id="KW-0645">Protease</keyword>